<feature type="region of interest" description="Disordered" evidence="1">
    <location>
        <begin position="73"/>
        <end position="148"/>
    </location>
</feature>
<evidence type="ECO:0000313" key="2">
    <source>
        <dbReference type="EMBL" id="KTB45788.1"/>
    </source>
</evidence>
<sequence length="248" mass="27229">MFNNCSGFDISGGVFNNVQGDQHNVTHHKTIRVRGAYNTYKTVNKGSYNVTNNGVSSGRGYQDLGYQQGLSPFHDRASSFYGPGHHNREYEDIQQPQPRPGIPHYSTESVASDDDDDDDLYEPHQQLEHPPTPPASAPPMMTGNFDDVHYDQSRAGESRAAPMLVQNETSQSLSAQQPQLQTQVRRSPSQSSSERIRAFPVPGESRGAPRAQVIHPSSHSAPAHTEMQDQDVNMVEEDGGADTPTSGQ</sequence>
<feature type="compositionally biased region" description="Polar residues" evidence="1">
    <location>
        <begin position="184"/>
        <end position="193"/>
    </location>
</feature>
<protein>
    <submittedName>
        <fullName evidence="2">Uncharacterized protein</fullName>
    </submittedName>
</protein>
<organism evidence="2 3">
    <name type="scientific">Moniliophthora roreri</name>
    <name type="common">Frosty pod rot fungus</name>
    <name type="synonym">Monilia roreri</name>
    <dbReference type="NCBI Taxonomy" id="221103"/>
    <lineage>
        <taxon>Eukaryota</taxon>
        <taxon>Fungi</taxon>
        <taxon>Dikarya</taxon>
        <taxon>Basidiomycota</taxon>
        <taxon>Agaricomycotina</taxon>
        <taxon>Agaricomycetes</taxon>
        <taxon>Agaricomycetidae</taxon>
        <taxon>Agaricales</taxon>
        <taxon>Marasmiineae</taxon>
        <taxon>Marasmiaceae</taxon>
        <taxon>Moniliophthora</taxon>
    </lineage>
</organism>
<comment type="caution">
    <text evidence="2">The sequence shown here is derived from an EMBL/GenBank/DDBJ whole genome shotgun (WGS) entry which is preliminary data.</text>
</comment>
<evidence type="ECO:0000256" key="1">
    <source>
        <dbReference type="SAM" id="MobiDB-lite"/>
    </source>
</evidence>
<dbReference type="Proteomes" id="UP000054988">
    <property type="component" value="Unassembled WGS sequence"/>
</dbReference>
<reference evidence="2 3" key="1">
    <citation type="submission" date="2015-12" db="EMBL/GenBank/DDBJ databases">
        <title>Draft genome sequence of Moniliophthora roreri, the causal agent of frosty pod rot of cacao.</title>
        <authorList>
            <person name="Aime M.C."/>
            <person name="Diaz-Valderrama J.R."/>
            <person name="Kijpornyongpan T."/>
            <person name="Phillips-Mora W."/>
        </authorList>
    </citation>
    <scope>NUCLEOTIDE SEQUENCE [LARGE SCALE GENOMIC DNA]</scope>
    <source>
        <strain evidence="2 3">MCA 2952</strain>
    </source>
</reference>
<gene>
    <name evidence="2" type="ORF">WG66_1643</name>
</gene>
<name>A0A0W0GB49_MONRR</name>
<dbReference type="EMBL" id="LATX01000617">
    <property type="protein sequence ID" value="KTB45788.1"/>
    <property type="molecule type" value="Genomic_DNA"/>
</dbReference>
<feature type="compositionally biased region" description="Low complexity" evidence="1">
    <location>
        <begin position="169"/>
        <end position="183"/>
    </location>
</feature>
<feature type="compositionally biased region" description="Acidic residues" evidence="1">
    <location>
        <begin position="111"/>
        <end position="120"/>
    </location>
</feature>
<evidence type="ECO:0000313" key="3">
    <source>
        <dbReference type="Proteomes" id="UP000054988"/>
    </source>
</evidence>
<proteinExistence type="predicted"/>
<dbReference type="AlphaFoldDB" id="A0A0W0GB49"/>
<accession>A0A0W0GB49</accession>
<feature type="region of interest" description="Disordered" evidence="1">
    <location>
        <begin position="167"/>
        <end position="248"/>
    </location>
</feature>